<name>A0A4C1T575_EUMVA</name>
<feature type="region of interest" description="Disordered" evidence="1">
    <location>
        <begin position="51"/>
        <end position="100"/>
    </location>
</feature>
<comment type="caution">
    <text evidence="2">The sequence shown here is derived from an EMBL/GenBank/DDBJ whole genome shotgun (WGS) entry which is preliminary data.</text>
</comment>
<dbReference type="EMBL" id="BGZK01000032">
    <property type="protein sequence ID" value="GBP08617.1"/>
    <property type="molecule type" value="Genomic_DNA"/>
</dbReference>
<keyword evidence="3" id="KW-1185">Reference proteome</keyword>
<dbReference type="Proteomes" id="UP000299102">
    <property type="component" value="Unassembled WGS sequence"/>
</dbReference>
<sequence>MQTCGTTFNSQAEDGGVIHYRVCTQIMVFKQRHWLTAEKMITRRFLKVVGKRRRSPTSCGRQPQSPRSWPKRVLGQSAKLTVADSASAPRQSRNQKLSQRDLEINVAKAHGTSSPAAARRHNTRGSHAARVCRREVCAGRALVSFA</sequence>
<dbReference type="AlphaFoldDB" id="A0A4C1T575"/>
<reference evidence="2 3" key="1">
    <citation type="journal article" date="2019" name="Commun. Biol.">
        <title>The bagworm genome reveals a unique fibroin gene that provides high tensile strength.</title>
        <authorList>
            <person name="Kono N."/>
            <person name="Nakamura H."/>
            <person name="Ohtoshi R."/>
            <person name="Tomita M."/>
            <person name="Numata K."/>
            <person name="Arakawa K."/>
        </authorList>
    </citation>
    <scope>NUCLEOTIDE SEQUENCE [LARGE SCALE GENOMIC DNA]</scope>
</reference>
<evidence type="ECO:0000256" key="1">
    <source>
        <dbReference type="SAM" id="MobiDB-lite"/>
    </source>
</evidence>
<accession>A0A4C1T575</accession>
<protein>
    <submittedName>
        <fullName evidence="2">Uncharacterized protein</fullName>
    </submittedName>
</protein>
<organism evidence="2 3">
    <name type="scientific">Eumeta variegata</name>
    <name type="common">Bagworm moth</name>
    <name type="synonym">Eumeta japonica</name>
    <dbReference type="NCBI Taxonomy" id="151549"/>
    <lineage>
        <taxon>Eukaryota</taxon>
        <taxon>Metazoa</taxon>
        <taxon>Ecdysozoa</taxon>
        <taxon>Arthropoda</taxon>
        <taxon>Hexapoda</taxon>
        <taxon>Insecta</taxon>
        <taxon>Pterygota</taxon>
        <taxon>Neoptera</taxon>
        <taxon>Endopterygota</taxon>
        <taxon>Lepidoptera</taxon>
        <taxon>Glossata</taxon>
        <taxon>Ditrysia</taxon>
        <taxon>Tineoidea</taxon>
        <taxon>Psychidae</taxon>
        <taxon>Oiketicinae</taxon>
        <taxon>Eumeta</taxon>
    </lineage>
</organism>
<feature type="compositionally biased region" description="Polar residues" evidence="1">
    <location>
        <begin position="56"/>
        <end position="67"/>
    </location>
</feature>
<gene>
    <name evidence="2" type="ORF">EVAR_7225_1</name>
</gene>
<proteinExistence type="predicted"/>
<feature type="compositionally biased region" description="Polar residues" evidence="1">
    <location>
        <begin position="88"/>
        <end position="97"/>
    </location>
</feature>
<evidence type="ECO:0000313" key="3">
    <source>
        <dbReference type="Proteomes" id="UP000299102"/>
    </source>
</evidence>
<evidence type="ECO:0000313" key="2">
    <source>
        <dbReference type="EMBL" id="GBP08617.1"/>
    </source>
</evidence>